<feature type="transmembrane region" description="Helical" evidence="2">
    <location>
        <begin position="113"/>
        <end position="130"/>
    </location>
</feature>
<feature type="compositionally biased region" description="Gly residues" evidence="1">
    <location>
        <begin position="518"/>
        <end position="537"/>
    </location>
</feature>
<organism evidence="3">
    <name type="scientific">uncultured Verrucomicrobiota bacterium</name>
    <dbReference type="NCBI Taxonomy" id="156588"/>
    <lineage>
        <taxon>Bacteria</taxon>
        <taxon>Pseudomonadati</taxon>
        <taxon>Verrucomicrobiota</taxon>
        <taxon>environmental samples</taxon>
    </lineage>
</organism>
<feature type="transmembrane region" description="Helical" evidence="2">
    <location>
        <begin position="164"/>
        <end position="181"/>
    </location>
</feature>
<evidence type="ECO:0000256" key="1">
    <source>
        <dbReference type="SAM" id="MobiDB-lite"/>
    </source>
</evidence>
<keyword evidence="2" id="KW-0812">Transmembrane</keyword>
<sequence length="621" mass="66382">MQEALVELAMSDLKPPTARSTRSWWPCVMLVLFVLLGMAARASLHFRSPLVPGINGAYYLVQARAVLEHGWLGIPDLPLTFVLQATLAKLIHLVRGGNLEDCIVLAVKSADSLLPPLAAVPVFLLGMAWSRRLGRGAWLVPVVAGLLAVGMPGLSITGEFEKNALGLVWLAALIWALHGWLEHAHRRHALRVLLFLGLVGVTHIGVFGAALLFTGLTLAVSLLQHPALLGRRSTWMVLGSALVVVGAAVGLVAWKFDPARIARLWQAVSDPSDFLSGVPTGAQPGGMMRPGGGGLPGGGPPGGMMGPRGMGGPGGMGRDWEPSVFFALLSVPALVIAWWKRRSWDKSTVAVVTGAAFTVLIMTGPWVDGDKSHRFPLIAIVPAVCTALFALLHAPRIWISAPCTLVVVAALTVPSYQLVTEGSHAVITDAAHAELREISSGVKEPDKTIVIARHGLEWWTAWTLRTHIAHSRALKVEDWSRYEHVWMIEEHGGSGQPNNQWHFSFGDIMGRRAPMPGGPGMDGPPGRMRGPGGGPGPGMMPPPADDTLSADMGLALLLGGPGPQGPAQMRGPQMRGGGGPFMSEAIPQDAEIMHEGRNYTLAWLRNPPRFVAERNENNRPH</sequence>
<name>D2DXW1_9BACT</name>
<accession>D2DXW1</accession>
<keyword evidence="2" id="KW-0472">Membrane</keyword>
<feature type="transmembrane region" description="Helical" evidence="2">
    <location>
        <begin position="373"/>
        <end position="392"/>
    </location>
</feature>
<feature type="transmembrane region" description="Helical" evidence="2">
    <location>
        <begin position="23"/>
        <end position="40"/>
    </location>
</feature>
<keyword evidence="2" id="KW-1133">Transmembrane helix</keyword>
<feature type="region of interest" description="Disordered" evidence="1">
    <location>
        <begin position="515"/>
        <end position="549"/>
    </location>
</feature>
<evidence type="ECO:0000313" key="3">
    <source>
        <dbReference type="EMBL" id="ACO70934.1"/>
    </source>
</evidence>
<feature type="transmembrane region" description="Helical" evidence="2">
    <location>
        <begin position="235"/>
        <end position="254"/>
    </location>
</feature>
<reference evidence="3" key="1">
    <citation type="journal article" date="2010" name="FEMS Microbiol. Ecol.">
        <title>Phylogenetic and metagenomic analysis of Verrucomicrobia in former agricultural grassland soil.</title>
        <authorList>
            <person name="Kielak A."/>
            <person name="Rodrigues J.L.M."/>
            <person name="Kuramae E.E."/>
            <person name="Chain P.S.G."/>
            <person name="van Veen J.A."/>
            <person name="Kowalchuk G.A."/>
        </authorList>
    </citation>
    <scope>NUCLEOTIDE SEQUENCE</scope>
</reference>
<feature type="transmembrane region" description="Helical" evidence="2">
    <location>
        <begin position="399"/>
        <end position="419"/>
    </location>
</feature>
<proteinExistence type="predicted"/>
<evidence type="ECO:0008006" key="4">
    <source>
        <dbReference type="Google" id="ProtNLM"/>
    </source>
</evidence>
<dbReference type="EMBL" id="FJ872374">
    <property type="protein sequence ID" value="ACO70934.1"/>
    <property type="molecule type" value="Genomic_DNA"/>
</dbReference>
<dbReference type="AlphaFoldDB" id="D2DXW1"/>
<evidence type="ECO:0000256" key="2">
    <source>
        <dbReference type="SAM" id="Phobius"/>
    </source>
</evidence>
<feature type="transmembrane region" description="Helical" evidence="2">
    <location>
        <begin position="193"/>
        <end position="223"/>
    </location>
</feature>
<protein>
    <recommendedName>
        <fullName evidence="4">Glycosyltransferase RgtA/B/C/D-like domain-containing protein</fullName>
    </recommendedName>
</protein>
<feature type="transmembrane region" description="Helical" evidence="2">
    <location>
        <begin position="136"/>
        <end position="157"/>
    </location>
</feature>
<feature type="transmembrane region" description="Helical" evidence="2">
    <location>
        <begin position="348"/>
        <end position="367"/>
    </location>
</feature>